<feature type="transmembrane region" description="Helical" evidence="6">
    <location>
        <begin position="267"/>
        <end position="293"/>
    </location>
</feature>
<evidence type="ECO:0000256" key="1">
    <source>
        <dbReference type="ARBA" id="ARBA00004141"/>
    </source>
</evidence>
<feature type="transmembrane region" description="Helical" evidence="6">
    <location>
        <begin position="418"/>
        <end position="436"/>
    </location>
</feature>
<dbReference type="SUPFAM" id="SSF81324">
    <property type="entry name" value="Voltage-gated potassium channels"/>
    <property type="match status" value="2"/>
</dbReference>
<evidence type="ECO:0000256" key="2">
    <source>
        <dbReference type="ARBA" id="ARBA00022692"/>
    </source>
</evidence>
<dbReference type="Proteomes" id="UP001230051">
    <property type="component" value="Unassembled WGS sequence"/>
</dbReference>
<comment type="caution">
    <text evidence="8">The sequence shown here is derived from an EMBL/GenBank/DDBJ whole genome shotgun (WGS) entry which is preliminary data.</text>
</comment>
<feature type="compositionally biased region" description="Acidic residues" evidence="5">
    <location>
        <begin position="753"/>
        <end position="769"/>
    </location>
</feature>
<evidence type="ECO:0000313" key="9">
    <source>
        <dbReference type="Proteomes" id="UP001230051"/>
    </source>
</evidence>
<name>A0AAD8LMI1_ACIOX</name>
<feature type="domain" description="Ion transport" evidence="7">
    <location>
        <begin position="80"/>
        <end position="298"/>
    </location>
</feature>
<feature type="transmembrane region" description="Helical" evidence="6">
    <location>
        <begin position="235"/>
        <end position="255"/>
    </location>
</feature>
<accession>A0AAD8LMI1</accession>
<dbReference type="InterPro" id="IPR027359">
    <property type="entry name" value="Volt_channel_dom_sf"/>
</dbReference>
<dbReference type="GO" id="GO:0016020">
    <property type="term" value="C:membrane"/>
    <property type="evidence" value="ECO:0007669"/>
    <property type="project" value="UniProtKB-SubCell"/>
</dbReference>
<keyword evidence="4 6" id="KW-0472">Membrane</keyword>
<dbReference type="InterPro" id="IPR005821">
    <property type="entry name" value="Ion_trans_dom"/>
</dbReference>
<dbReference type="GO" id="GO:0005216">
    <property type="term" value="F:monoatomic ion channel activity"/>
    <property type="evidence" value="ECO:0007669"/>
    <property type="project" value="InterPro"/>
</dbReference>
<gene>
    <name evidence="8" type="primary">Tpcn1</name>
    <name evidence="8" type="ORF">AOXY_G7803</name>
</gene>
<feature type="compositionally biased region" description="Polar residues" evidence="5">
    <location>
        <begin position="774"/>
        <end position="783"/>
    </location>
</feature>
<evidence type="ECO:0000256" key="5">
    <source>
        <dbReference type="SAM" id="MobiDB-lite"/>
    </source>
</evidence>
<keyword evidence="9" id="KW-1185">Reference proteome</keyword>
<dbReference type="Gene3D" id="1.10.287.70">
    <property type="match status" value="2"/>
</dbReference>
<evidence type="ECO:0000256" key="6">
    <source>
        <dbReference type="SAM" id="Phobius"/>
    </source>
</evidence>
<sequence length="783" mass="90545">MSQIEKRDTGPDDEISVENITVKGRTSSENQHAISKVEIQLAAAYVSDAQYNRNILFDRSPEGIRLYRLYNHWGLLSITYIFIFVDLALAIFEEPAVVPLPIWATSLVEFLCLLAFTGRLIHFAKVIPRKSFWKDAKNICIIVTILLTLVDMIIYGSLKVTGYYGDRWSRVLRPLFLVNITESRQVRRAFRSIRNTLPQILYVFLLFIFSVLMFSLMALKLFGKRNYLTIEGKPYFTNYLEVIFNLYVLVTTANSPDVMMPAYNNNTWFSIFFILYIIINTYVFMSVFLAVIYNNYKKHLKEEVKQLVSVKRHKMVKAFKVLQVCEGNEYIVRQSHWNQLVKMVQPSISNAYRELLWSVSDDEQKGYIGKVAFVQLADLLNIRVITTKARIHPLQTWLPDLYHSAGSRLIHKMVQHKGFVYAYDLIILINAVFIGLDEENAIIAYAEWVFLGLYLVEISLKLYTYEPRLFFAKHQFWNWFDTIIIIAALVATIVTSVLRSSGGYNSQQVLDIVFILRVLRLIRIVDSIKRFRSIINTLINIGPTMLTFGQLVVVVYYIFAIIGMEIFKYKIKSYSPDSTDPESEFCGNILLKDSKFANYKYCKNNFNNIVSSFILLLELTVVNQWHDILLKQNGFTMVTHISARLYFIIFHIVVVIIILNIFIAFILEAFFVEYTVEKSNVQTSIEKKIQELQLGIQEDQLEGTLCNDMETPDNDLGPTENTKVKPTLIFEIASKRYRTADALLQRIFQADLSPDDEGSPMHESDEDSLPADFNFQNPAFDSV</sequence>
<dbReference type="AlphaFoldDB" id="A0AAD8LMI1"/>
<evidence type="ECO:0000259" key="7">
    <source>
        <dbReference type="Pfam" id="PF00520"/>
    </source>
</evidence>
<dbReference type="Pfam" id="PF00520">
    <property type="entry name" value="Ion_trans"/>
    <property type="match status" value="2"/>
</dbReference>
<evidence type="ECO:0000313" key="8">
    <source>
        <dbReference type="EMBL" id="KAK1170861.1"/>
    </source>
</evidence>
<feature type="transmembrane region" description="Helical" evidence="6">
    <location>
        <begin position="534"/>
        <end position="559"/>
    </location>
</feature>
<keyword evidence="3 6" id="KW-1133">Transmembrane helix</keyword>
<feature type="transmembrane region" description="Helical" evidence="6">
    <location>
        <begin position="200"/>
        <end position="223"/>
    </location>
</feature>
<dbReference type="PANTHER" id="PTHR46726:SF1">
    <property type="entry name" value="TWO-PORE CALCIUM CHANNEL 3"/>
    <property type="match status" value="1"/>
</dbReference>
<protein>
    <submittedName>
        <fullName evidence="8">Two pore segment channel 3</fullName>
    </submittedName>
</protein>
<feature type="transmembrane region" description="Helical" evidence="6">
    <location>
        <begin position="139"/>
        <end position="158"/>
    </location>
</feature>
<reference evidence="8" key="1">
    <citation type="submission" date="2022-02" db="EMBL/GenBank/DDBJ databases">
        <title>Atlantic sturgeon de novo genome assembly.</title>
        <authorList>
            <person name="Stock M."/>
            <person name="Klopp C."/>
            <person name="Guiguen Y."/>
            <person name="Cabau C."/>
            <person name="Parinello H."/>
            <person name="Santidrian Yebra-Pimentel E."/>
            <person name="Kuhl H."/>
            <person name="Dirks R.P."/>
            <person name="Guessner J."/>
            <person name="Wuertz S."/>
            <person name="Du K."/>
            <person name="Schartl M."/>
        </authorList>
    </citation>
    <scope>NUCLEOTIDE SEQUENCE</scope>
    <source>
        <strain evidence="8">STURGEONOMICS-FGT-2020</strain>
        <tissue evidence="8">Whole blood</tissue>
    </source>
</reference>
<comment type="subcellular location">
    <subcellularLocation>
        <location evidence="1">Membrane</location>
        <topology evidence="1">Multi-pass membrane protein</topology>
    </subcellularLocation>
</comment>
<evidence type="ECO:0000256" key="3">
    <source>
        <dbReference type="ARBA" id="ARBA00022989"/>
    </source>
</evidence>
<feature type="transmembrane region" description="Helical" evidence="6">
    <location>
        <begin position="98"/>
        <end position="118"/>
    </location>
</feature>
<feature type="domain" description="Ion transport" evidence="7">
    <location>
        <begin position="425"/>
        <end position="672"/>
    </location>
</feature>
<dbReference type="EMBL" id="JAGXEW010000006">
    <property type="protein sequence ID" value="KAK1170861.1"/>
    <property type="molecule type" value="Genomic_DNA"/>
</dbReference>
<proteinExistence type="predicted"/>
<evidence type="ECO:0000256" key="4">
    <source>
        <dbReference type="ARBA" id="ARBA00023136"/>
    </source>
</evidence>
<feature type="transmembrane region" description="Helical" evidence="6">
    <location>
        <begin position="645"/>
        <end position="672"/>
    </location>
</feature>
<dbReference type="Gene3D" id="1.20.120.350">
    <property type="entry name" value="Voltage-gated potassium channels. Chain C"/>
    <property type="match status" value="1"/>
</dbReference>
<dbReference type="PANTHER" id="PTHR46726">
    <property type="entry name" value="TWO PORE CHANNEL 3"/>
    <property type="match status" value="1"/>
</dbReference>
<feature type="transmembrane region" description="Helical" evidence="6">
    <location>
        <begin position="442"/>
        <end position="464"/>
    </location>
</feature>
<feature type="transmembrane region" description="Helical" evidence="6">
    <location>
        <begin position="73"/>
        <end position="92"/>
    </location>
</feature>
<organism evidence="8 9">
    <name type="scientific">Acipenser oxyrinchus oxyrinchus</name>
    <dbReference type="NCBI Taxonomy" id="40147"/>
    <lineage>
        <taxon>Eukaryota</taxon>
        <taxon>Metazoa</taxon>
        <taxon>Chordata</taxon>
        <taxon>Craniata</taxon>
        <taxon>Vertebrata</taxon>
        <taxon>Euteleostomi</taxon>
        <taxon>Actinopterygii</taxon>
        <taxon>Chondrostei</taxon>
        <taxon>Acipenseriformes</taxon>
        <taxon>Acipenseridae</taxon>
        <taxon>Acipenser</taxon>
    </lineage>
</organism>
<feature type="transmembrane region" description="Helical" evidence="6">
    <location>
        <begin position="476"/>
        <end position="498"/>
    </location>
</feature>
<feature type="region of interest" description="Disordered" evidence="5">
    <location>
        <begin position="753"/>
        <end position="783"/>
    </location>
</feature>
<keyword evidence="2 6" id="KW-0812">Transmembrane</keyword>